<feature type="binding site" evidence="6">
    <location>
        <position position="114"/>
    </location>
    <ligand>
        <name>Mg(2+)</name>
        <dbReference type="ChEBI" id="CHEBI:18420"/>
    </ligand>
</feature>
<feature type="binding site" evidence="6">
    <location>
        <position position="140"/>
    </location>
    <ligand>
        <name>Mg(2+)</name>
        <dbReference type="ChEBI" id="CHEBI:18420"/>
    </ligand>
</feature>
<evidence type="ECO:0000313" key="8">
    <source>
        <dbReference type="EMBL" id="SEK09128.1"/>
    </source>
</evidence>
<evidence type="ECO:0000256" key="5">
    <source>
        <dbReference type="PIRSR" id="PIRSR015582-1"/>
    </source>
</evidence>
<dbReference type="SUPFAM" id="SSF51621">
    <property type="entry name" value="Phosphoenolpyruvate/pyruvate domain"/>
    <property type="match status" value="1"/>
</dbReference>
<feature type="binding site" evidence="5">
    <location>
        <position position="114"/>
    </location>
    <ligand>
        <name>substrate</name>
    </ligand>
</feature>
<evidence type="ECO:0000256" key="4">
    <source>
        <dbReference type="ARBA" id="ARBA00022842"/>
    </source>
</evidence>
<evidence type="ECO:0000256" key="1">
    <source>
        <dbReference type="ARBA" id="ARBA00001946"/>
    </source>
</evidence>
<dbReference type="GO" id="GO:0016829">
    <property type="term" value="F:lyase activity"/>
    <property type="evidence" value="ECO:0007669"/>
    <property type="project" value="UniProtKB-KW"/>
</dbReference>
<keyword evidence="8" id="KW-0456">Lyase</keyword>
<dbReference type="Pfam" id="PF03328">
    <property type="entry name" value="HpcH_HpaI"/>
    <property type="match status" value="1"/>
</dbReference>
<dbReference type="GO" id="GO:0006107">
    <property type="term" value="P:oxaloacetate metabolic process"/>
    <property type="evidence" value="ECO:0007669"/>
    <property type="project" value="TreeGrafter"/>
</dbReference>
<sequence length="263" mass="27845">MVTDVRAPLFVPATRPERFAKAAPAGADAIIIDLEDAVAPAQKQSARQSLDTEFNTLPVILRINAPGTPWFSEDLQAAKALHPAAVMLPKAENPAAINTVARDLPGLPLIALIETAVGMAHAREIASLEGVVRLAFGSVDYCVDLGCRHQRDSLLSARTELVLAARLAGKVAPLDGVTTALDRPGILRDDAQHARDLGMTGKLCIHPSQVPEVLAAFAPSPEELAWARQVLTASDGAVRIDGEMVDAPVRARAEALLARTTET</sequence>
<dbReference type="InterPro" id="IPR015813">
    <property type="entry name" value="Pyrv/PenolPyrv_kinase-like_dom"/>
</dbReference>
<evidence type="ECO:0000313" key="9">
    <source>
        <dbReference type="Proteomes" id="UP000182932"/>
    </source>
</evidence>
<dbReference type="PANTHER" id="PTHR32308">
    <property type="entry name" value="LYASE BETA SUBUNIT, PUTATIVE (AFU_ORTHOLOGUE AFUA_4G13030)-RELATED"/>
    <property type="match status" value="1"/>
</dbReference>
<feature type="binding site" evidence="5">
    <location>
        <position position="62"/>
    </location>
    <ligand>
        <name>substrate</name>
    </ligand>
</feature>
<organism evidence="8 9">
    <name type="scientific">Marinovum algicola</name>
    <dbReference type="NCBI Taxonomy" id="42444"/>
    <lineage>
        <taxon>Bacteria</taxon>
        <taxon>Pseudomonadati</taxon>
        <taxon>Pseudomonadota</taxon>
        <taxon>Alphaproteobacteria</taxon>
        <taxon>Rhodobacterales</taxon>
        <taxon>Roseobacteraceae</taxon>
        <taxon>Marinovum</taxon>
    </lineage>
</organism>
<gene>
    <name evidence="8" type="ORF">SAMN04487940_12842</name>
</gene>
<protein>
    <submittedName>
        <fullName evidence="8">Citrate lyase subunit beta / citryl-CoA lyase</fullName>
    </submittedName>
</protein>
<dbReference type="GeneID" id="80820879"/>
<evidence type="ECO:0000256" key="3">
    <source>
        <dbReference type="ARBA" id="ARBA00022723"/>
    </source>
</evidence>
<evidence type="ECO:0000256" key="6">
    <source>
        <dbReference type="PIRSR" id="PIRSR015582-2"/>
    </source>
</evidence>
<dbReference type="RefSeq" id="WP_074839835.1">
    <property type="nucleotide sequence ID" value="NZ_FNYY01000028.1"/>
</dbReference>
<dbReference type="Gene3D" id="3.20.20.60">
    <property type="entry name" value="Phosphoenolpyruvate-binding domains"/>
    <property type="match status" value="1"/>
</dbReference>
<dbReference type="InterPro" id="IPR040442">
    <property type="entry name" value="Pyrv_kinase-like_dom_sf"/>
</dbReference>
<keyword evidence="4 6" id="KW-0460">Magnesium</keyword>
<proteinExistence type="inferred from homology"/>
<name>A0A975ZQT9_9RHOB</name>
<comment type="cofactor">
    <cofactor evidence="1">
        <name>Mg(2+)</name>
        <dbReference type="ChEBI" id="CHEBI:18420"/>
    </cofactor>
</comment>
<dbReference type="AlphaFoldDB" id="A0A975ZQT9"/>
<dbReference type="InterPro" id="IPR011206">
    <property type="entry name" value="Citrate_lyase_beta/mcl1/mcl2"/>
</dbReference>
<accession>A0A975ZQT9</accession>
<dbReference type="EMBL" id="FNYY01000028">
    <property type="protein sequence ID" value="SEK09128.1"/>
    <property type="molecule type" value="Genomic_DNA"/>
</dbReference>
<dbReference type="GO" id="GO:0000287">
    <property type="term" value="F:magnesium ion binding"/>
    <property type="evidence" value="ECO:0007669"/>
    <property type="project" value="TreeGrafter"/>
</dbReference>
<keyword evidence="3 6" id="KW-0479">Metal-binding</keyword>
<dbReference type="Proteomes" id="UP000182932">
    <property type="component" value="Unassembled WGS sequence"/>
</dbReference>
<comment type="caution">
    <text evidence="8">The sequence shown here is derived from an EMBL/GenBank/DDBJ whole genome shotgun (WGS) entry which is preliminary data.</text>
</comment>
<comment type="similarity">
    <text evidence="2">Belongs to the HpcH/HpaI aldolase family.</text>
</comment>
<evidence type="ECO:0000259" key="7">
    <source>
        <dbReference type="Pfam" id="PF03328"/>
    </source>
</evidence>
<evidence type="ECO:0000256" key="2">
    <source>
        <dbReference type="ARBA" id="ARBA00005568"/>
    </source>
</evidence>
<dbReference type="PIRSF" id="PIRSF015582">
    <property type="entry name" value="Cit_lyase_B"/>
    <property type="match status" value="1"/>
</dbReference>
<feature type="domain" description="HpcH/HpaI aldolase/citrate lyase" evidence="7">
    <location>
        <begin position="7"/>
        <end position="207"/>
    </location>
</feature>
<keyword evidence="9" id="KW-1185">Reference proteome</keyword>
<dbReference type="PANTHER" id="PTHR32308:SF10">
    <property type="entry name" value="CITRATE LYASE SUBUNIT BETA"/>
    <property type="match status" value="1"/>
</dbReference>
<dbReference type="InterPro" id="IPR005000">
    <property type="entry name" value="Aldolase/citrate-lyase_domain"/>
</dbReference>
<reference evidence="8 9" key="1">
    <citation type="submission" date="2016-10" db="EMBL/GenBank/DDBJ databases">
        <authorList>
            <person name="Varghese N."/>
            <person name="Submissions S."/>
        </authorList>
    </citation>
    <scope>NUCLEOTIDE SEQUENCE [LARGE SCALE GENOMIC DNA]</scope>
    <source>
        <strain evidence="8 9">FF3</strain>
    </source>
</reference>